<dbReference type="AlphaFoldDB" id="A0A495J6X2"/>
<gene>
    <name evidence="1" type="ORF">BDD43_4732</name>
</gene>
<evidence type="ECO:0000313" key="2">
    <source>
        <dbReference type="Proteomes" id="UP000268007"/>
    </source>
</evidence>
<protein>
    <recommendedName>
        <fullName evidence="3">Lipocalin-like protein</fullName>
    </recommendedName>
</protein>
<organism evidence="1 2">
    <name type="scientific">Mucilaginibacter gracilis</name>
    <dbReference type="NCBI Taxonomy" id="423350"/>
    <lineage>
        <taxon>Bacteria</taxon>
        <taxon>Pseudomonadati</taxon>
        <taxon>Bacteroidota</taxon>
        <taxon>Sphingobacteriia</taxon>
        <taxon>Sphingobacteriales</taxon>
        <taxon>Sphingobacteriaceae</taxon>
        <taxon>Mucilaginibacter</taxon>
    </lineage>
</organism>
<sequence>MKRIIILIIVIQSIGSQLYAQSDLPISKQNLTGVWQINSPRVGNGYAECFSFFGDGTFVFQYDPSDDTRGIIKLKGKYRLDKGGLYLTILSRVERVGGKILTGAGGTDEYLFVFDNDKIKQVNEIAPKELDPLIISKVNMANNKIDLLINNRHYYKISKDPNTVKNQ</sequence>
<evidence type="ECO:0000313" key="1">
    <source>
        <dbReference type="EMBL" id="RKR84493.1"/>
    </source>
</evidence>
<keyword evidence="2" id="KW-1185">Reference proteome</keyword>
<evidence type="ECO:0008006" key="3">
    <source>
        <dbReference type="Google" id="ProtNLM"/>
    </source>
</evidence>
<name>A0A495J6X2_9SPHI</name>
<dbReference type="EMBL" id="RBKU01000001">
    <property type="protein sequence ID" value="RKR84493.1"/>
    <property type="molecule type" value="Genomic_DNA"/>
</dbReference>
<dbReference type="RefSeq" id="WP_121200153.1">
    <property type="nucleotide sequence ID" value="NZ_RBKU01000001.1"/>
</dbReference>
<dbReference type="OrthoDB" id="769026at2"/>
<comment type="caution">
    <text evidence="1">The sequence shown here is derived from an EMBL/GenBank/DDBJ whole genome shotgun (WGS) entry which is preliminary data.</text>
</comment>
<proteinExistence type="predicted"/>
<dbReference type="Proteomes" id="UP000268007">
    <property type="component" value="Unassembled WGS sequence"/>
</dbReference>
<accession>A0A495J6X2</accession>
<reference evidence="1 2" key="1">
    <citation type="submission" date="2018-10" db="EMBL/GenBank/DDBJ databases">
        <title>Genomic Encyclopedia of Archaeal and Bacterial Type Strains, Phase II (KMG-II): from individual species to whole genera.</title>
        <authorList>
            <person name="Goeker M."/>
        </authorList>
    </citation>
    <scope>NUCLEOTIDE SEQUENCE [LARGE SCALE GENOMIC DNA]</scope>
    <source>
        <strain evidence="1 2">DSM 18602</strain>
    </source>
</reference>